<keyword evidence="7" id="KW-1185">Reference proteome</keyword>
<evidence type="ECO:0000256" key="5">
    <source>
        <dbReference type="ARBA" id="ARBA00047503"/>
    </source>
</evidence>
<dbReference type="NCBIfam" id="TIGR02195">
    <property type="entry name" value="heptsyl_trn_II"/>
    <property type="match status" value="1"/>
</dbReference>
<reference evidence="6 7" key="1">
    <citation type="submission" date="2012-09" db="EMBL/GenBank/DDBJ databases">
        <title>Genome Sequence of alkane-degrading Bacterium Alcanivorax jadensis T9.</title>
        <authorList>
            <person name="Lai Q."/>
            <person name="Shao Z."/>
        </authorList>
    </citation>
    <scope>NUCLEOTIDE SEQUENCE [LARGE SCALE GENOMIC DNA]</scope>
    <source>
        <strain evidence="6 7">T9</strain>
    </source>
</reference>
<comment type="catalytic activity">
    <reaction evidence="5">
        <text>an L-alpha-D-Hep-(1-&gt;5)-[alpha-Kdo-(2-&gt;4)]-alpha-Kdo-(2-&gt;6)-lipid A + ADP-L-glycero-beta-D-manno-heptose = an L-alpha-D-Hep-(1-&gt;3)-L-alpha-D-Hep-(1-&gt;5)-[alpha-Kdo-(2-&gt;4)]-alpha-Kdo-(2-&gt;6)-lipid A + ADP + H(+)</text>
        <dbReference type="Rhea" id="RHEA:74071"/>
        <dbReference type="ChEBI" id="CHEBI:15378"/>
        <dbReference type="ChEBI" id="CHEBI:61506"/>
        <dbReference type="ChEBI" id="CHEBI:193068"/>
        <dbReference type="ChEBI" id="CHEBI:193069"/>
        <dbReference type="ChEBI" id="CHEBI:456216"/>
        <dbReference type="EC" id="2.4.99.24"/>
    </reaction>
</comment>
<dbReference type="EMBL" id="ARXU01000002">
    <property type="protein sequence ID" value="KGD62475.1"/>
    <property type="molecule type" value="Genomic_DNA"/>
</dbReference>
<dbReference type="PANTHER" id="PTHR30160">
    <property type="entry name" value="TETRAACYLDISACCHARIDE 4'-KINASE-RELATED"/>
    <property type="match status" value="1"/>
</dbReference>
<accession>A0ABR4WGD0</accession>
<evidence type="ECO:0000256" key="3">
    <source>
        <dbReference type="ARBA" id="ARBA00043995"/>
    </source>
</evidence>
<comment type="caution">
    <text evidence="6">The sequence shown here is derived from an EMBL/GenBank/DDBJ whole genome shotgun (WGS) entry which is preliminary data.</text>
</comment>
<dbReference type="EC" id="2.4.99.24" evidence="4"/>
<evidence type="ECO:0000313" key="6">
    <source>
        <dbReference type="EMBL" id="KGD62475.1"/>
    </source>
</evidence>
<dbReference type="RefSeq" id="WP_035245235.1">
    <property type="nucleotide sequence ID" value="NZ_ARXU01000002.1"/>
</dbReference>
<comment type="similarity">
    <text evidence="3">Belongs to the glycosyltransferase 9 family.</text>
</comment>
<keyword evidence="1" id="KW-0328">Glycosyltransferase</keyword>
<organism evidence="6 7">
    <name type="scientific">Alcanivorax jadensis T9</name>
    <dbReference type="NCBI Taxonomy" id="1177181"/>
    <lineage>
        <taxon>Bacteria</taxon>
        <taxon>Pseudomonadati</taxon>
        <taxon>Pseudomonadota</taxon>
        <taxon>Gammaproteobacteria</taxon>
        <taxon>Oceanospirillales</taxon>
        <taxon>Alcanivoracaceae</taxon>
        <taxon>Alcanivorax</taxon>
    </lineage>
</organism>
<evidence type="ECO:0000313" key="7">
    <source>
        <dbReference type="Proteomes" id="UP000029443"/>
    </source>
</evidence>
<protein>
    <recommendedName>
        <fullName evidence="4">lipopolysaccharide heptosyltransferase II</fullName>
        <ecNumber evidence="4">2.4.99.24</ecNumber>
    </recommendedName>
</protein>
<dbReference type="Gene3D" id="3.40.50.2000">
    <property type="entry name" value="Glycogen Phosphorylase B"/>
    <property type="match status" value="2"/>
</dbReference>
<dbReference type="SUPFAM" id="SSF53756">
    <property type="entry name" value="UDP-Glycosyltransferase/glycogen phosphorylase"/>
    <property type="match status" value="1"/>
</dbReference>
<dbReference type="PANTHER" id="PTHR30160:SF7">
    <property type="entry name" value="ADP-HEPTOSE--LPS HEPTOSYLTRANSFERASE 2"/>
    <property type="match status" value="1"/>
</dbReference>
<evidence type="ECO:0000256" key="4">
    <source>
        <dbReference type="ARBA" id="ARBA00044042"/>
    </source>
</evidence>
<sequence length="351" mass="38123">MPAFLSDSPSAILVVGPSWVGDMVMAQTLFSELRRQYPDCAIDVLAPAWCRPLLSRMPEVREALSLPFDHGDLKLGERHALGKSLRGQYQQSYVLPNSLKSALVPWSAKIPQRIGWRGEMRYGLLNDVRKLDKEGHPLMVQRFVALALSPDAPAPKLDTITAPHLEVSEDSLQDAIATHGLDTQRPVLGLCPGAEFGPSKRWPEHHYAAVAQHWIEHGGQVWIFGSGKDQPVADTIVEMLDNSADEHAVVLAGNTSLEQAVDLLSATTAVVSNDSGLMHIAAALKRPLVAVYGSTSPGFTPPLGDRVAVVRLGLECSPCFERECPLGHLNCLRQLPPQLVVDALEQLVGGE</sequence>
<evidence type="ECO:0000256" key="1">
    <source>
        <dbReference type="ARBA" id="ARBA00022676"/>
    </source>
</evidence>
<dbReference type="CDD" id="cd03789">
    <property type="entry name" value="GT9_LPS_heptosyltransferase"/>
    <property type="match status" value="1"/>
</dbReference>
<dbReference type="InterPro" id="IPR002201">
    <property type="entry name" value="Glyco_trans_9"/>
</dbReference>
<dbReference type="InterPro" id="IPR051199">
    <property type="entry name" value="LPS_LOS_Heptosyltrfase"/>
</dbReference>
<dbReference type="Proteomes" id="UP000029443">
    <property type="component" value="Unassembled WGS sequence"/>
</dbReference>
<name>A0ABR4WGD0_9GAMM</name>
<evidence type="ECO:0000256" key="2">
    <source>
        <dbReference type="ARBA" id="ARBA00022679"/>
    </source>
</evidence>
<gene>
    <name evidence="6" type="ORF">T9A_00766</name>
</gene>
<keyword evidence="2" id="KW-0808">Transferase</keyword>
<dbReference type="InterPro" id="IPR011910">
    <property type="entry name" value="RfaF"/>
</dbReference>
<proteinExistence type="inferred from homology"/>
<dbReference type="Pfam" id="PF01075">
    <property type="entry name" value="Glyco_transf_9"/>
    <property type="match status" value="1"/>
</dbReference>